<comment type="caution">
    <text evidence="1">The sequence shown here is derived from an EMBL/GenBank/DDBJ whole genome shotgun (WGS) entry which is preliminary data.</text>
</comment>
<keyword evidence="2" id="KW-1185">Reference proteome</keyword>
<organism evidence="1 2">
    <name type="scientific">Gossypium laxum</name>
    <dbReference type="NCBI Taxonomy" id="34288"/>
    <lineage>
        <taxon>Eukaryota</taxon>
        <taxon>Viridiplantae</taxon>
        <taxon>Streptophyta</taxon>
        <taxon>Embryophyta</taxon>
        <taxon>Tracheophyta</taxon>
        <taxon>Spermatophyta</taxon>
        <taxon>Magnoliopsida</taxon>
        <taxon>eudicotyledons</taxon>
        <taxon>Gunneridae</taxon>
        <taxon>Pentapetalae</taxon>
        <taxon>rosids</taxon>
        <taxon>malvids</taxon>
        <taxon>Malvales</taxon>
        <taxon>Malvaceae</taxon>
        <taxon>Malvoideae</taxon>
        <taxon>Gossypium</taxon>
    </lineage>
</organism>
<protein>
    <submittedName>
        <fullName evidence="1">Uncharacterized protein</fullName>
    </submittedName>
</protein>
<dbReference type="InterPro" id="IPR029066">
    <property type="entry name" value="PLP-binding_barrel"/>
</dbReference>
<name>A0A7J9AHG6_9ROSI</name>
<dbReference type="SUPFAM" id="SSF51419">
    <property type="entry name" value="PLP-binding barrel"/>
    <property type="match status" value="1"/>
</dbReference>
<dbReference type="Gene3D" id="3.20.20.10">
    <property type="entry name" value="Alanine racemase"/>
    <property type="match status" value="1"/>
</dbReference>
<dbReference type="PANTHER" id="PTHR10146">
    <property type="entry name" value="PROLINE SYNTHETASE CO-TRANSCRIBED BACTERIAL HOMOLOG PROTEIN"/>
    <property type="match status" value="1"/>
</dbReference>
<evidence type="ECO:0000313" key="1">
    <source>
        <dbReference type="EMBL" id="MBA0723526.1"/>
    </source>
</evidence>
<reference evidence="1 2" key="1">
    <citation type="journal article" date="2019" name="Genome Biol. Evol.">
        <title>Insights into the evolution of the New World diploid cottons (Gossypium, subgenus Houzingenia) based on genome sequencing.</title>
        <authorList>
            <person name="Grover C.E."/>
            <person name="Arick M.A. 2nd"/>
            <person name="Thrash A."/>
            <person name="Conover J.L."/>
            <person name="Sanders W.S."/>
            <person name="Peterson D.G."/>
            <person name="Frelichowski J.E."/>
            <person name="Scheffler J.A."/>
            <person name="Scheffler B.E."/>
            <person name="Wendel J.F."/>
        </authorList>
    </citation>
    <scope>NUCLEOTIDE SEQUENCE [LARGE SCALE GENOMIC DNA]</scope>
    <source>
        <strain evidence="1">4</strain>
        <tissue evidence="1">Leaf</tissue>
    </source>
</reference>
<dbReference type="InterPro" id="IPR011078">
    <property type="entry name" value="PyrdxlP_homeostasis"/>
</dbReference>
<gene>
    <name evidence="1" type="ORF">Golax_004100</name>
</gene>
<evidence type="ECO:0000313" key="2">
    <source>
        <dbReference type="Proteomes" id="UP000593574"/>
    </source>
</evidence>
<dbReference type="GO" id="GO:0030170">
    <property type="term" value="F:pyridoxal phosphate binding"/>
    <property type="evidence" value="ECO:0007669"/>
    <property type="project" value="InterPro"/>
</dbReference>
<dbReference type="Proteomes" id="UP000593574">
    <property type="component" value="Unassembled WGS sequence"/>
</dbReference>
<accession>A0A7J9AHG6</accession>
<proteinExistence type="predicted"/>
<dbReference type="PANTHER" id="PTHR10146:SF15">
    <property type="entry name" value="PYRIDOXAL PHOSPHATE HOMEOSTASIS PROTEIN"/>
    <property type="match status" value="1"/>
</dbReference>
<dbReference type="EMBL" id="JABEZV010000010">
    <property type="protein sequence ID" value="MBA0723526.1"/>
    <property type="molecule type" value="Genomic_DNA"/>
</dbReference>
<dbReference type="AlphaFoldDB" id="A0A7J9AHG6"/>
<sequence>MLGNHFDSFALHHVIAAKSGVEPSGCVELVKHVSLNCPNLQICGLMTIGMPDYTSTPENFKTLANCRSEVCKALGIPEEQCELSMGMSSDFELAVRTICILPLSNFGFVYNLPLKYRTISVPLVASYAQSHAMFTQTWMCLKYELKWAVRMSELDQPSLEQGNIPRKTETKLMK</sequence>